<name>A0A498IAK9_MALDO</name>
<evidence type="ECO:0000313" key="2">
    <source>
        <dbReference type="EMBL" id="RXH80788.1"/>
    </source>
</evidence>
<keyword evidence="3" id="KW-1185">Reference proteome</keyword>
<proteinExistence type="predicted"/>
<feature type="region of interest" description="Disordered" evidence="1">
    <location>
        <begin position="1"/>
        <end position="36"/>
    </location>
</feature>
<reference evidence="2 3" key="1">
    <citation type="submission" date="2018-10" db="EMBL/GenBank/DDBJ databases">
        <title>A high-quality apple genome assembly.</title>
        <authorList>
            <person name="Hu J."/>
        </authorList>
    </citation>
    <scope>NUCLEOTIDE SEQUENCE [LARGE SCALE GENOMIC DNA]</scope>
    <source>
        <strain evidence="3">cv. HFTH1</strain>
        <tissue evidence="2">Young leaf</tissue>
    </source>
</reference>
<protein>
    <submittedName>
        <fullName evidence="2">Uncharacterized protein</fullName>
    </submittedName>
</protein>
<dbReference type="AlphaFoldDB" id="A0A498IAK9"/>
<dbReference type="Proteomes" id="UP000290289">
    <property type="component" value="Chromosome 12"/>
</dbReference>
<evidence type="ECO:0000256" key="1">
    <source>
        <dbReference type="SAM" id="MobiDB-lite"/>
    </source>
</evidence>
<feature type="compositionally biased region" description="Basic and acidic residues" evidence="1">
    <location>
        <begin position="43"/>
        <end position="52"/>
    </location>
</feature>
<sequence>MHLLRQPSSRKSRRRLRESTTPTSGKHNANFGKAHDVDLAFKDDETSKDDGGRVAARPKNAKEKMADVAQTLALRQDAFGLSGWQSLPSLSLEHGLSLGLTYTGPHPPAYSVLFHNLSLEQKLTLELL</sequence>
<dbReference type="EMBL" id="RDQH01000338">
    <property type="protein sequence ID" value="RXH80788.1"/>
    <property type="molecule type" value="Genomic_DNA"/>
</dbReference>
<comment type="caution">
    <text evidence="2">The sequence shown here is derived from an EMBL/GenBank/DDBJ whole genome shotgun (WGS) entry which is preliminary data.</text>
</comment>
<organism evidence="2 3">
    <name type="scientific">Malus domestica</name>
    <name type="common">Apple</name>
    <name type="synonym">Pyrus malus</name>
    <dbReference type="NCBI Taxonomy" id="3750"/>
    <lineage>
        <taxon>Eukaryota</taxon>
        <taxon>Viridiplantae</taxon>
        <taxon>Streptophyta</taxon>
        <taxon>Embryophyta</taxon>
        <taxon>Tracheophyta</taxon>
        <taxon>Spermatophyta</taxon>
        <taxon>Magnoliopsida</taxon>
        <taxon>eudicotyledons</taxon>
        <taxon>Gunneridae</taxon>
        <taxon>Pentapetalae</taxon>
        <taxon>rosids</taxon>
        <taxon>fabids</taxon>
        <taxon>Rosales</taxon>
        <taxon>Rosaceae</taxon>
        <taxon>Amygdaloideae</taxon>
        <taxon>Maleae</taxon>
        <taxon>Malus</taxon>
    </lineage>
</organism>
<feature type="region of interest" description="Disordered" evidence="1">
    <location>
        <begin position="43"/>
        <end position="62"/>
    </location>
</feature>
<gene>
    <name evidence="2" type="ORF">DVH24_004702</name>
</gene>
<accession>A0A498IAK9</accession>
<evidence type="ECO:0000313" key="3">
    <source>
        <dbReference type="Proteomes" id="UP000290289"/>
    </source>
</evidence>